<feature type="transmembrane region" description="Helical" evidence="2">
    <location>
        <begin position="63"/>
        <end position="83"/>
    </location>
</feature>
<keyword evidence="2" id="KW-0812">Transmembrane</keyword>
<evidence type="ECO:0008006" key="5">
    <source>
        <dbReference type="Google" id="ProtNLM"/>
    </source>
</evidence>
<evidence type="ECO:0000313" key="4">
    <source>
        <dbReference type="Proteomes" id="UP000598032"/>
    </source>
</evidence>
<protein>
    <recommendedName>
        <fullName evidence="5">Fimbrial assembly family protein</fullName>
    </recommendedName>
</protein>
<accession>A0ABM8P6Y2</accession>
<comment type="caution">
    <text evidence="3">The sequence shown here is derived from an EMBL/GenBank/DDBJ whole genome shotgun (WGS) entry which is preliminary data.</text>
</comment>
<keyword evidence="2" id="KW-1133">Transmembrane helix</keyword>
<keyword evidence="2" id="KW-0472">Membrane</keyword>
<feature type="region of interest" description="Disordered" evidence="1">
    <location>
        <begin position="231"/>
        <end position="252"/>
    </location>
</feature>
<name>A0ABM8P6Y2_9BURK</name>
<evidence type="ECO:0000256" key="1">
    <source>
        <dbReference type="SAM" id="MobiDB-lite"/>
    </source>
</evidence>
<gene>
    <name evidence="3" type="ORF">LMG28140_06273</name>
</gene>
<reference evidence="3 4" key="1">
    <citation type="submission" date="2020-10" db="EMBL/GenBank/DDBJ databases">
        <authorList>
            <person name="Peeters C."/>
        </authorList>
    </citation>
    <scope>NUCLEOTIDE SEQUENCE [LARGE SCALE GENOMIC DNA]</scope>
    <source>
        <strain evidence="3 4">LMG 28140</strain>
    </source>
</reference>
<organism evidence="3 4">
    <name type="scientific">Paraburkholderia metrosideri</name>
    <dbReference type="NCBI Taxonomy" id="580937"/>
    <lineage>
        <taxon>Bacteria</taxon>
        <taxon>Pseudomonadati</taxon>
        <taxon>Pseudomonadota</taxon>
        <taxon>Betaproteobacteria</taxon>
        <taxon>Burkholderiales</taxon>
        <taxon>Burkholderiaceae</taxon>
        <taxon>Paraburkholderia</taxon>
    </lineage>
</organism>
<keyword evidence="4" id="KW-1185">Reference proteome</keyword>
<sequence length="252" mass="27876">MTRGFLLSHRLRHSLPFSRLLSSKTSPPTRKMPFAKPWLGGFNLLPYRQRNARLARRRCLREWLAAALAGAAAVLGLAAWQAFEKTRIDTERTSIERSLTQMAVPLAEHAKLTRAQDQQRKDMARAVSLSEPLTHLRDLLDALSFEPGDGVVLRQLRQREHDTELLATSRGHLASAEWLKRLSAIRGVKGAEMSDLHRPVSRGHASADESVSGPIEFGARLRWDDPVPKAAHAVGSAAAARPLKSELSGGPR</sequence>
<dbReference type="EMBL" id="CAJHCP010000019">
    <property type="protein sequence ID" value="CAD6557925.1"/>
    <property type="molecule type" value="Genomic_DNA"/>
</dbReference>
<evidence type="ECO:0000256" key="2">
    <source>
        <dbReference type="SAM" id="Phobius"/>
    </source>
</evidence>
<feature type="compositionally biased region" description="Low complexity" evidence="1">
    <location>
        <begin position="231"/>
        <end position="240"/>
    </location>
</feature>
<proteinExistence type="predicted"/>
<evidence type="ECO:0000313" key="3">
    <source>
        <dbReference type="EMBL" id="CAD6557925.1"/>
    </source>
</evidence>
<dbReference type="Proteomes" id="UP000598032">
    <property type="component" value="Unassembled WGS sequence"/>
</dbReference>